<reference evidence="4" key="2">
    <citation type="journal article" date="2007" name="Science">
        <title>Draft genome sequence of the sexually transmitted pathogen Trichomonas vaginalis.</title>
        <authorList>
            <person name="Carlton J.M."/>
            <person name="Hirt R.P."/>
            <person name="Silva J.C."/>
            <person name="Delcher A.L."/>
            <person name="Schatz M."/>
            <person name="Zhao Q."/>
            <person name="Wortman J.R."/>
            <person name="Bidwell S.L."/>
            <person name="Alsmark U.C.M."/>
            <person name="Besteiro S."/>
            <person name="Sicheritz-Ponten T."/>
            <person name="Noel C.J."/>
            <person name="Dacks J.B."/>
            <person name="Foster P.G."/>
            <person name="Simillion C."/>
            <person name="Van de Peer Y."/>
            <person name="Miranda-Saavedra D."/>
            <person name="Barton G.J."/>
            <person name="Westrop G.D."/>
            <person name="Mueller S."/>
            <person name="Dessi D."/>
            <person name="Fiori P.L."/>
            <person name="Ren Q."/>
            <person name="Paulsen I."/>
            <person name="Zhang H."/>
            <person name="Bastida-Corcuera F.D."/>
            <person name="Simoes-Barbosa A."/>
            <person name="Brown M.T."/>
            <person name="Hayes R.D."/>
            <person name="Mukherjee M."/>
            <person name="Okumura C.Y."/>
            <person name="Schneider R."/>
            <person name="Smith A.J."/>
            <person name="Vanacova S."/>
            <person name="Villalvazo M."/>
            <person name="Haas B.J."/>
            <person name="Pertea M."/>
            <person name="Feldblyum T.V."/>
            <person name="Utterback T.R."/>
            <person name="Shu C.L."/>
            <person name="Osoegawa K."/>
            <person name="de Jong P.J."/>
            <person name="Hrdy I."/>
            <person name="Horvathova L."/>
            <person name="Zubacova Z."/>
            <person name="Dolezal P."/>
            <person name="Malik S.B."/>
            <person name="Logsdon J.M. Jr."/>
            <person name="Henze K."/>
            <person name="Gupta A."/>
            <person name="Wang C.C."/>
            <person name="Dunne R.L."/>
            <person name="Upcroft J.A."/>
            <person name="Upcroft P."/>
            <person name="White O."/>
            <person name="Salzberg S.L."/>
            <person name="Tang P."/>
            <person name="Chiu C.-H."/>
            <person name="Lee Y.-S."/>
            <person name="Embley T.M."/>
            <person name="Coombs G.H."/>
            <person name="Mottram J.C."/>
            <person name="Tachezy J."/>
            <person name="Fraser-Liggett C.M."/>
            <person name="Johnson P.J."/>
        </authorList>
    </citation>
    <scope>NUCLEOTIDE SEQUENCE [LARGE SCALE GENOMIC DNA]</scope>
    <source>
        <strain evidence="4">G3</strain>
    </source>
</reference>
<evidence type="ECO:0000256" key="1">
    <source>
        <dbReference type="ARBA" id="ARBA00022658"/>
    </source>
</evidence>
<keyword evidence="1 2" id="KW-0344">Guanine-nucleotide releasing factor</keyword>
<dbReference type="OMA" id="VIRTWIK"/>
<gene>
    <name evidence="4" type="ORF">TVAG_311610</name>
</gene>
<dbReference type="STRING" id="5722.A2EJW8"/>
<dbReference type="EMBL" id="DS113409">
    <property type="protein sequence ID" value="EAY07036.1"/>
    <property type="molecule type" value="Genomic_DNA"/>
</dbReference>
<dbReference type="VEuPathDB" id="TrichDB:TVAG_311610"/>
<dbReference type="Pfam" id="PF00617">
    <property type="entry name" value="RasGEF"/>
    <property type="match status" value="1"/>
</dbReference>
<dbReference type="KEGG" id="tva:4764921"/>
<proteinExistence type="predicted"/>
<sequence length="583" mass="67405">MMDRDMSAMSFQTFQKDPLSVSRERDLANGVFKSSVDVDRSMWRETVLNRNPEIKRLRETVNPLQRAIAFSRQYLPDNRFVDPNVLISLISQHLRTLGLVETHSSLHKEWEHQVSTPHLQESALALLAQRAIQRSEKFWELTVPSCHNVPGLKQTQAALASVVSTTIGSTPKLLEDTSPLSQEKEGDENFIKYENGFPVEASLNQLIYYSTSRKDRYAELMNAMCLTINSYSSNKVFLKKICERTLQCNDQMSVVPCMKLISVWINGAGKDLEPEILEKINLFFEEHVRPRFPTINITSIREIKKTNHLRDGKTIPVELGNIQGLWNDNFDIIDLPASELARQLTVWSYTRYYAIQRTELLDCAWEKPRLKHRAPNVVALTTHFNLVSQWAASKIIESNLTKKRLDTLSYFINVLNILYDTKNYLDAMAILGGLDHNALYRMKVHFSLLPQSDRDTLEKIRDKFSPDKQFAKLRSLFDEAIENKEPALPYIGVLLSDLFKFDDATQPFINGLINVRKVMKVYSMIYKIECFSNYKYMYLPIDQVQEKLSKFEPIDEDKLLNRSFEVEPESAQTELDLLNQNNK</sequence>
<dbReference type="Gene3D" id="1.10.840.10">
    <property type="entry name" value="Ras guanine-nucleotide exchange factors catalytic domain"/>
    <property type="match status" value="1"/>
</dbReference>
<evidence type="ECO:0000256" key="2">
    <source>
        <dbReference type="PROSITE-ProRule" id="PRU00168"/>
    </source>
</evidence>
<organism evidence="4 5">
    <name type="scientific">Trichomonas vaginalis (strain ATCC PRA-98 / G3)</name>
    <dbReference type="NCBI Taxonomy" id="412133"/>
    <lineage>
        <taxon>Eukaryota</taxon>
        <taxon>Metamonada</taxon>
        <taxon>Parabasalia</taxon>
        <taxon>Trichomonadida</taxon>
        <taxon>Trichomonadidae</taxon>
        <taxon>Trichomonas</taxon>
    </lineage>
</organism>
<dbReference type="SUPFAM" id="SSF48366">
    <property type="entry name" value="Ras GEF"/>
    <property type="match status" value="1"/>
</dbReference>
<dbReference type="OrthoDB" id="546434at2759"/>
<evidence type="ECO:0000313" key="4">
    <source>
        <dbReference type="EMBL" id="EAY07036.1"/>
    </source>
</evidence>
<dbReference type="InParanoid" id="A2EJW8"/>
<dbReference type="VEuPathDB" id="TrichDB:TVAGG3_0325060"/>
<dbReference type="InterPro" id="IPR036964">
    <property type="entry name" value="RASGEF_cat_dom_sf"/>
</dbReference>
<reference evidence="4" key="1">
    <citation type="submission" date="2006-10" db="EMBL/GenBank/DDBJ databases">
        <authorList>
            <person name="Amadeo P."/>
            <person name="Zhao Q."/>
            <person name="Wortman J."/>
            <person name="Fraser-Liggett C."/>
            <person name="Carlton J."/>
        </authorList>
    </citation>
    <scope>NUCLEOTIDE SEQUENCE</scope>
    <source>
        <strain evidence="4">G3</strain>
    </source>
</reference>
<dbReference type="AlphaFoldDB" id="A2EJW8"/>
<dbReference type="PANTHER" id="PTHR23113:SF365">
    <property type="entry name" value="RAS-GEF DOMAIN-CONTAINING PROTEIN"/>
    <property type="match status" value="1"/>
</dbReference>
<dbReference type="RefSeq" id="XP_001319259.1">
    <property type="nucleotide sequence ID" value="XM_001319224.1"/>
</dbReference>
<dbReference type="InterPro" id="IPR023578">
    <property type="entry name" value="Ras_GEF_dom_sf"/>
</dbReference>
<dbReference type="SMR" id="A2EJW8"/>
<dbReference type="SMART" id="SM00147">
    <property type="entry name" value="RasGEF"/>
    <property type="match status" value="1"/>
</dbReference>
<dbReference type="PANTHER" id="PTHR23113">
    <property type="entry name" value="GUANINE NUCLEOTIDE EXCHANGE FACTOR"/>
    <property type="match status" value="1"/>
</dbReference>
<dbReference type="PROSITE" id="PS50009">
    <property type="entry name" value="RASGEF_CAT"/>
    <property type="match status" value="1"/>
</dbReference>
<keyword evidence="5" id="KW-1185">Reference proteome</keyword>
<dbReference type="InterPro" id="IPR008937">
    <property type="entry name" value="Ras-like_GEF"/>
</dbReference>
<dbReference type="eggNOG" id="KOG3417">
    <property type="taxonomic scope" value="Eukaryota"/>
</dbReference>
<dbReference type="InterPro" id="IPR001895">
    <property type="entry name" value="RASGEF_cat_dom"/>
</dbReference>
<accession>A2EJW8</accession>
<dbReference type="Proteomes" id="UP000001542">
    <property type="component" value="Unassembled WGS sequence"/>
</dbReference>
<protein>
    <submittedName>
        <fullName evidence="4">RasGEF domain containing protein</fullName>
    </submittedName>
</protein>
<dbReference type="GO" id="GO:0005085">
    <property type="term" value="F:guanyl-nucleotide exchange factor activity"/>
    <property type="evidence" value="ECO:0007669"/>
    <property type="project" value="UniProtKB-KW"/>
</dbReference>
<evidence type="ECO:0000313" key="5">
    <source>
        <dbReference type="Proteomes" id="UP000001542"/>
    </source>
</evidence>
<feature type="domain" description="Ras-GEF" evidence="3">
    <location>
        <begin position="336"/>
        <end position="569"/>
    </location>
</feature>
<dbReference type="GO" id="GO:0007264">
    <property type="term" value="P:small GTPase-mediated signal transduction"/>
    <property type="evidence" value="ECO:0007669"/>
    <property type="project" value="InterPro"/>
</dbReference>
<name>A2EJW8_TRIV3</name>
<evidence type="ECO:0000259" key="3">
    <source>
        <dbReference type="PROSITE" id="PS50009"/>
    </source>
</evidence>